<organism evidence="1 2">
    <name type="scientific">Mesorhizobium qingshengii</name>
    <dbReference type="NCBI Taxonomy" id="1165689"/>
    <lineage>
        <taxon>Bacteria</taxon>
        <taxon>Pseudomonadati</taxon>
        <taxon>Pseudomonadota</taxon>
        <taxon>Alphaproteobacteria</taxon>
        <taxon>Hyphomicrobiales</taxon>
        <taxon>Phyllobacteriaceae</taxon>
        <taxon>Mesorhizobium</taxon>
    </lineage>
</organism>
<proteinExistence type="predicted"/>
<dbReference type="Proteomes" id="UP001152178">
    <property type="component" value="Unassembled WGS sequence"/>
</dbReference>
<accession>A0ABT4R4P7</accession>
<comment type="caution">
    <text evidence="1">The sequence shown here is derived from an EMBL/GenBank/DDBJ whole genome shotgun (WGS) entry which is preliminary data.</text>
</comment>
<gene>
    <name evidence="1" type="ORF">OOJ09_31660</name>
</gene>
<dbReference type="EMBL" id="JAPFQA010000040">
    <property type="protein sequence ID" value="MCZ8548734.1"/>
    <property type="molecule type" value="Genomic_DNA"/>
</dbReference>
<sequence length="138" mass="14891">MYNLYRTARICFVATASALSAWTGSSWSAEMSRPKLCAPLVVNDCYVGYITPAGTLLVLLSSKDIDPLVSLEVPVSSANQEAPFAPLDFSKQIGNIVMLDAVGTDRIYSARIVSTADPIFTALYMATILKIPPGEQQQ</sequence>
<protein>
    <submittedName>
        <fullName evidence="1">Uncharacterized protein</fullName>
    </submittedName>
</protein>
<reference evidence="1" key="1">
    <citation type="submission" date="2022-11" db="EMBL/GenBank/DDBJ databases">
        <authorList>
            <person name="Coimbra C."/>
        </authorList>
    </citation>
    <scope>NUCLEOTIDE SEQUENCE</scope>
    <source>
        <strain evidence="1">Jales19</strain>
    </source>
</reference>
<keyword evidence="2" id="KW-1185">Reference proteome</keyword>
<evidence type="ECO:0000313" key="2">
    <source>
        <dbReference type="Proteomes" id="UP001152178"/>
    </source>
</evidence>
<evidence type="ECO:0000313" key="1">
    <source>
        <dbReference type="EMBL" id="MCZ8548734.1"/>
    </source>
</evidence>
<name>A0ABT4R4P7_9HYPH</name>
<dbReference type="RefSeq" id="WP_269908980.1">
    <property type="nucleotide sequence ID" value="NZ_JAPFQA010000040.1"/>
</dbReference>